<proteinExistence type="predicted"/>
<protein>
    <submittedName>
        <fullName evidence="2">Uncharacterized protein</fullName>
    </submittedName>
</protein>
<name>A0ABR0FRV8_9PEZI</name>
<evidence type="ECO:0000313" key="2">
    <source>
        <dbReference type="EMBL" id="KAK4646431.1"/>
    </source>
</evidence>
<comment type="caution">
    <text evidence="2">The sequence shown here is derived from an EMBL/GenBank/DDBJ whole genome shotgun (WGS) entry which is preliminary data.</text>
</comment>
<dbReference type="EMBL" id="JAFFGZ010000004">
    <property type="protein sequence ID" value="KAK4646431.1"/>
    <property type="molecule type" value="Genomic_DNA"/>
</dbReference>
<evidence type="ECO:0000313" key="3">
    <source>
        <dbReference type="Proteomes" id="UP001322138"/>
    </source>
</evidence>
<gene>
    <name evidence="2" type="ORF">QC761_0042730</name>
</gene>
<dbReference type="RefSeq" id="XP_062735407.1">
    <property type="nucleotide sequence ID" value="XM_062872377.1"/>
</dbReference>
<sequence>MEKQRRKQKTVGESCPAGAAMVAELVLLVFVIPLVVSRAAKVAKLVLLIILGVAPEAWCQSMETPGC</sequence>
<evidence type="ECO:0000256" key="1">
    <source>
        <dbReference type="SAM" id="Phobius"/>
    </source>
</evidence>
<accession>A0ABR0FRV8</accession>
<keyword evidence="3" id="KW-1185">Reference proteome</keyword>
<reference evidence="2 3" key="1">
    <citation type="journal article" date="2023" name="bioRxiv">
        <title>High-quality genome assemblies of four members of thePodospora anserinaspecies complex.</title>
        <authorList>
            <person name="Ament-Velasquez S.L."/>
            <person name="Vogan A.A."/>
            <person name="Wallerman O."/>
            <person name="Hartmann F."/>
            <person name="Gautier V."/>
            <person name="Silar P."/>
            <person name="Giraud T."/>
            <person name="Johannesson H."/>
        </authorList>
    </citation>
    <scope>NUCLEOTIDE SEQUENCE [LARGE SCALE GENOMIC DNA]</scope>
    <source>
        <strain evidence="2 3">CBS 112042</strain>
    </source>
</reference>
<dbReference type="Proteomes" id="UP001322138">
    <property type="component" value="Unassembled WGS sequence"/>
</dbReference>
<keyword evidence="1" id="KW-1133">Transmembrane helix</keyword>
<organism evidence="2 3">
    <name type="scientific">Podospora bellae-mahoneyi</name>
    <dbReference type="NCBI Taxonomy" id="2093777"/>
    <lineage>
        <taxon>Eukaryota</taxon>
        <taxon>Fungi</taxon>
        <taxon>Dikarya</taxon>
        <taxon>Ascomycota</taxon>
        <taxon>Pezizomycotina</taxon>
        <taxon>Sordariomycetes</taxon>
        <taxon>Sordariomycetidae</taxon>
        <taxon>Sordariales</taxon>
        <taxon>Podosporaceae</taxon>
        <taxon>Podospora</taxon>
    </lineage>
</organism>
<dbReference type="GeneID" id="87891531"/>
<feature type="transmembrane region" description="Helical" evidence="1">
    <location>
        <begin position="15"/>
        <end position="36"/>
    </location>
</feature>
<keyword evidence="1" id="KW-0812">Transmembrane</keyword>
<keyword evidence="1" id="KW-0472">Membrane</keyword>